<dbReference type="CDD" id="cd10326">
    <property type="entry name" value="SLC5sbd_NIS-like"/>
    <property type="match status" value="1"/>
</dbReference>
<keyword evidence="5 12" id="KW-0812">Transmembrane</keyword>
<evidence type="ECO:0000313" key="13">
    <source>
        <dbReference type="EMBL" id="GGK10359.1"/>
    </source>
</evidence>
<feature type="transmembrane region" description="Helical" evidence="12">
    <location>
        <begin position="72"/>
        <end position="98"/>
    </location>
</feature>
<evidence type="ECO:0000256" key="12">
    <source>
        <dbReference type="SAM" id="Phobius"/>
    </source>
</evidence>
<feature type="transmembrane region" description="Helical" evidence="12">
    <location>
        <begin position="433"/>
        <end position="453"/>
    </location>
</feature>
<dbReference type="AlphaFoldDB" id="A0A8J3BFH1"/>
<dbReference type="EMBL" id="BMNR01000001">
    <property type="protein sequence ID" value="GGK10359.1"/>
    <property type="molecule type" value="Genomic_DNA"/>
</dbReference>
<feature type="transmembrane region" description="Helical" evidence="12">
    <location>
        <begin position="119"/>
        <end position="138"/>
    </location>
</feature>
<feature type="transmembrane region" description="Helical" evidence="12">
    <location>
        <begin position="401"/>
        <end position="421"/>
    </location>
</feature>
<dbReference type="PANTHER" id="PTHR42985:SF47">
    <property type="entry name" value="INTEGRAL MEMBRANE TRANSPORT PROTEIN"/>
    <property type="match status" value="1"/>
</dbReference>
<feature type="transmembrane region" description="Helical" evidence="12">
    <location>
        <begin position="325"/>
        <end position="343"/>
    </location>
</feature>
<dbReference type="GO" id="GO:0015293">
    <property type="term" value="F:symporter activity"/>
    <property type="evidence" value="ECO:0007669"/>
    <property type="project" value="TreeGrafter"/>
</dbReference>
<dbReference type="PANTHER" id="PTHR42985">
    <property type="entry name" value="SODIUM-COUPLED MONOCARBOXYLATE TRANSPORTER"/>
    <property type="match status" value="1"/>
</dbReference>
<evidence type="ECO:0000256" key="10">
    <source>
        <dbReference type="ARBA" id="ARBA00023201"/>
    </source>
</evidence>
<accession>A0A8J3BFH1</accession>
<protein>
    <submittedName>
        <fullName evidence="13">Sodium:solute symporter</fullName>
    </submittedName>
</protein>
<feature type="transmembrane region" description="Helical" evidence="12">
    <location>
        <begin position="271"/>
        <end position="296"/>
    </location>
</feature>
<dbReference type="InterPro" id="IPR001734">
    <property type="entry name" value="Na/solute_symporter"/>
</dbReference>
<evidence type="ECO:0000256" key="9">
    <source>
        <dbReference type="ARBA" id="ARBA00023136"/>
    </source>
</evidence>
<evidence type="ECO:0000256" key="3">
    <source>
        <dbReference type="ARBA" id="ARBA00022448"/>
    </source>
</evidence>
<gene>
    <name evidence="13" type="ORF">GCM10007962_00650</name>
</gene>
<evidence type="ECO:0000256" key="11">
    <source>
        <dbReference type="RuleBase" id="RU362091"/>
    </source>
</evidence>
<keyword evidence="9 12" id="KW-0472">Membrane</keyword>
<feature type="transmembrane region" description="Helical" evidence="12">
    <location>
        <begin position="233"/>
        <end position="250"/>
    </location>
</feature>
<feature type="transmembrane region" description="Helical" evidence="12">
    <location>
        <begin position="150"/>
        <end position="169"/>
    </location>
</feature>
<evidence type="ECO:0000313" key="14">
    <source>
        <dbReference type="Proteomes" id="UP000612329"/>
    </source>
</evidence>
<dbReference type="Pfam" id="PF00474">
    <property type="entry name" value="SSF"/>
    <property type="match status" value="1"/>
</dbReference>
<dbReference type="PROSITE" id="PS50283">
    <property type="entry name" value="NA_SOLUT_SYMP_3"/>
    <property type="match status" value="1"/>
</dbReference>
<keyword evidence="4" id="KW-1003">Cell membrane</keyword>
<feature type="transmembrane region" description="Helical" evidence="12">
    <location>
        <begin position="43"/>
        <end position="66"/>
    </location>
</feature>
<keyword evidence="3" id="KW-0813">Transport</keyword>
<keyword evidence="8" id="KW-0406">Ion transport</keyword>
<feature type="transmembrane region" description="Helical" evidence="12">
    <location>
        <begin position="379"/>
        <end position="395"/>
    </location>
</feature>
<evidence type="ECO:0000256" key="8">
    <source>
        <dbReference type="ARBA" id="ARBA00023065"/>
    </source>
</evidence>
<comment type="caution">
    <text evidence="13">The sequence shown here is derived from an EMBL/GenBank/DDBJ whole genome shotgun (WGS) entry which is preliminary data.</text>
</comment>
<reference evidence="13" key="1">
    <citation type="journal article" date="2014" name="Int. J. Syst. Evol. Microbiol.">
        <title>Complete genome sequence of Corynebacterium casei LMG S-19264T (=DSM 44701T), isolated from a smear-ripened cheese.</title>
        <authorList>
            <consortium name="US DOE Joint Genome Institute (JGI-PGF)"/>
            <person name="Walter F."/>
            <person name="Albersmeier A."/>
            <person name="Kalinowski J."/>
            <person name="Ruckert C."/>
        </authorList>
    </citation>
    <scope>NUCLEOTIDE SEQUENCE</scope>
    <source>
        <strain evidence="13">JCM 12862</strain>
    </source>
</reference>
<evidence type="ECO:0000256" key="7">
    <source>
        <dbReference type="ARBA" id="ARBA00023053"/>
    </source>
</evidence>
<dbReference type="Proteomes" id="UP000612329">
    <property type="component" value="Unassembled WGS sequence"/>
</dbReference>
<dbReference type="InterPro" id="IPR051163">
    <property type="entry name" value="Sodium:Solute_Symporter_SSF"/>
</dbReference>
<sequence length="484" mass="53945">MNATLILVIVASYFGVLMLISHFTSKNRSDETFFTGDRKSPWFLVSFGMVGAALSGVTFVSIPGMVGNNNFYFFQFILGNVVGFVFITFVLIPLYYKLKLVSIYGYLKERFGIKTYKTGSLFFLVSQSFGAALRLLLAAKILQFALFDTYHIPFFLSVIIILVLVWLYSNKSGIKTIVWTDTLQTTFLILGAVVTIYSITTSLHLSFADSIHEVVNHKYFKVFNWDNKSGNNFYKQFISGILIAIAMIGLDQNMMQKTLTCKNLWDAQKNTLVYSLILAITQFLFLGLGVLLYVYAKEQGISLPVDANGTFLNTDTLFPNLALNYLGQIAGISFLIGIIAASFSSVDSALTALTTSFTYDFLDISHKSSKEKKILKNRVLFGFSTVVFIIIMVFSNSRGDVISLIFKVAGYTYGPLLGLYLFGMFSKINVKDVWVPVICVLAPLVTYGLSVYFKTTHNFDFGFVSIAVNALLTGFGLILVKKAK</sequence>
<keyword evidence="6 12" id="KW-1133">Transmembrane helix</keyword>
<reference evidence="13" key="2">
    <citation type="submission" date="2020-09" db="EMBL/GenBank/DDBJ databases">
        <authorList>
            <person name="Sun Q."/>
            <person name="Ohkuma M."/>
        </authorList>
    </citation>
    <scope>NUCLEOTIDE SEQUENCE</scope>
    <source>
        <strain evidence="13">JCM 12862</strain>
    </source>
</reference>
<dbReference type="GO" id="GO:0005886">
    <property type="term" value="C:plasma membrane"/>
    <property type="evidence" value="ECO:0007669"/>
    <property type="project" value="UniProtKB-SubCell"/>
</dbReference>
<comment type="subcellular location">
    <subcellularLocation>
        <location evidence="1">Cell membrane</location>
        <topology evidence="1">Multi-pass membrane protein</topology>
    </subcellularLocation>
</comment>
<keyword evidence="7" id="KW-0915">Sodium</keyword>
<comment type="similarity">
    <text evidence="2 11">Belongs to the sodium:solute symporter (SSF) (TC 2.A.21) family.</text>
</comment>
<feature type="transmembrane region" description="Helical" evidence="12">
    <location>
        <begin position="176"/>
        <end position="199"/>
    </location>
</feature>
<dbReference type="GO" id="GO:0006814">
    <property type="term" value="P:sodium ion transport"/>
    <property type="evidence" value="ECO:0007669"/>
    <property type="project" value="UniProtKB-KW"/>
</dbReference>
<dbReference type="RefSeq" id="WP_188649278.1">
    <property type="nucleotide sequence ID" value="NZ_BMNR01000001.1"/>
</dbReference>
<evidence type="ECO:0000256" key="5">
    <source>
        <dbReference type="ARBA" id="ARBA00022692"/>
    </source>
</evidence>
<evidence type="ECO:0000256" key="4">
    <source>
        <dbReference type="ARBA" id="ARBA00022475"/>
    </source>
</evidence>
<keyword evidence="10" id="KW-0739">Sodium transport</keyword>
<name>A0A8J3BFH1_9FLAO</name>
<proteinExistence type="inferred from homology"/>
<feature type="transmembrane region" description="Helical" evidence="12">
    <location>
        <begin position="459"/>
        <end position="480"/>
    </location>
</feature>
<evidence type="ECO:0000256" key="6">
    <source>
        <dbReference type="ARBA" id="ARBA00022989"/>
    </source>
</evidence>
<keyword evidence="14" id="KW-1185">Reference proteome</keyword>
<dbReference type="InterPro" id="IPR038377">
    <property type="entry name" value="Na/Glc_symporter_sf"/>
</dbReference>
<feature type="transmembrane region" description="Helical" evidence="12">
    <location>
        <begin position="6"/>
        <end position="23"/>
    </location>
</feature>
<evidence type="ECO:0000256" key="1">
    <source>
        <dbReference type="ARBA" id="ARBA00004651"/>
    </source>
</evidence>
<evidence type="ECO:0000256" key="2">
    <source>
        <dbReference type="ARBA" id="ARBA00006434"/>
    </source>
</evidence>
<dbReference type="Gene3D" id="1.20.1730.10">
    <property type="entry name" value="Sodium/glucose cotransporter"/>
    <property type="match status" value="1"/>
</dbReference>
<organism evidence="13 14">
    <name type="scientific">Yeosuana aromativorans</name>
    <dbReference type="NCBI Taxonomy" id="288019"/>
    <lineage>
        <taxon>Bacteria</taxon>
        <taxon>Pseudomonadati</taxon>
        <taxon>Bacteroidota</taxon>
        <taxon>Flavobacteriia</taxon>
        <taxon>Flavobacteriales</taxon>
        <taxon>Flavobacteriaceae</taxon>
        <taxon>Yeosuana</taxon>
    </lineage>
</organism>